<name>A0A314UIN1_PRUYE</name>
<keyword evidence="1" id="KW-0472">Membrane</keyword>
<evidence type="ECO:0000313" key="2">
    <source>
        <dbReference type="EMBL" id="PQM36838.1"/>
    </source>
</evidence>
<accession>A0A314UIN1</accession>
<keyword evidence="1" id="KW-1133">Transmembrane helix</keyword>
<feature type="transmembrane region" description="Helical" evidence="1">
    <location>
        <begin position="21"/>
        <end position="45"/>
    </location>
</feature>
<sequence>MEAAGVVVMEGSLEGMMSGEAAGGVAVIVVVTAVVAAVASATIAAELGIWLGSVFRAAAVLEDLAVVVEDTLAVEAAVAVGVIIAERKGIWQGNVLMIRSENLGHVLLGGLALDVGV</sequence>
<comment type="caution">
    <text evidence="2">The sequence shown here is derived from an EMBL/GenBank/DDBJ whole genome shotgun (WGS) entry which is preliminary data.</text>
</comment>
<organism evidence="2 3">
    <name type="scientific">Prunus yedoensis var. nudiflora</name>
    <dbReference type="NCBI Taxonomy" id="2094558"/>
    <lineage>
        <taxon>Eukaryota</taxon>
        <taxon>Viridiplantae</taxon>
        <taxon>Streptophyta</taxon>
        <taxon>Embryophyta</taxon>
        <taxon>Tracheophyta</taxon>
        <taxon>Spermatophyta</taxon>
        <taxon>Magnoliopsida</taxon>
        <taxon>eudicotyledons</taxon>
        <taxon>Gunneridae</taxon>
        <taxon>Pentapetalae</taxon>
        <taxon>rosids</taxon>
        <taxon>fabids</taxon>
        <taxon>Rosales</taxon>
        <taxon>Rosaceae</taxon>
        <taxon>Amygdaloideae</taxon>
        <taxon>Amygdaleae</taxon>
        <taxon>Prunus</taxon>
    </lineage>
</organism>
<keyword evidence="1" id="KW-0812">Transmembrane</keyword>
<proteinExistence type="predicted"/>
<dbReference type="AlphaFoldDB" id="A0A314UIN1"/>
<gene>
    <name evidence="2" type="ORF">Pyn_04971</name>
</gene>
<reference evidence="2 3" key="1">
    <citation type="submission" date="2018-02" db="EMBL/GenBank/DDBJ databases">
        <title>Draft genome of wild Prunus yedoensis var. nudiflora.</title>
        <authorList>
            <person name="Baek S."/>
            <person name="Kim J.-H."/>
            <person name="Choi K."/>
            <person name="Kim G.-B."/>
            <person name="Cho A."/>
            <person name="Jang H."/>
            <person name="Shin C.-H."/>
            <person name="Yu H.-J."/>
            <person name="Mun J.-H."/>
        </authorList>
    </citation>
    <scope>NUCLEOTIDE SEQUENCE [LARGE SCALE GENOMIC DNA]</scope>
    <source>
        <strain evidence="3">cv. Jeju island</strain>
        <tissue evidence="2">Leaf</tissue>
    </source>
</reference>
<evidence type="ECO:0000313" key="3">
    <source>
        <dbReference type="Proteomes" id="UP000250321"/>
    </source>
</evidence>
<protein>
    <submittedName>
        <fullName evidence="2">Uncharacterized protein</fullName>
    </submittedName>
</protein>
<evidence type="ECO:0000256" key="1">
    <source>
        <dbReference type="SAM" id="Phobius"/>
    </source>
</evidence>
<keyword evidence="3" id="KW-1185">Reference proteome</keyword>
<dbReference type="Proteomes" id="UP000250321">
    <property type="component" value="Unassembled WGS sequence"/>
</dbReference>
<dbReference type="EMBL" id="PJQY01003510">
    <property type="protein sequence ID" value="PQM36838.1"/>
    <property type="molecule type" value="Genomic_DNA"/>
</dbReference>